<dbReference type="KEGG" id="paur:FGL86_00920"/>
<feature type="region of interest" description="Disordered" evidence="1">
    <location>
        <begin position="19"/>
        <end position="38"/>
    </location>
</feature>
<protein>
    <recommendedName>
        <fullName evidence="4">Pectate lyase superfamily protein domain-containing protein</fullName>
    </recommendedName>
</protein>
<sequence>MGILRNLLDYVTDPVKAAAKEGGSPEVSPTAADAQPFSSDSWVEVPDHLWPNPGSVDQNQNSMNQSQSQNQGSIHQGPMLNIAHLVGVDAEKDYGVRQGRDSTKALNDAIAAAAEDGLPCLLTPGGRYETRGIDMSMREAKLVCYGQGRGMYAPHIRIRGFPMYVDSKGRRTGIRLQTPEADGDRVFGQVLQGFVLIDDTNKCDFGIYGRYIPWLTLKDITTWGFGTGICTTFHWNSIADGVTNFHFRERGFATFDPPFRHLQQKVNCFDIGNLHTISHKGNTPRCNVDLRCANSLRIRMLTTEGNQQNHIELSARTLSVDIGMIHAEGTGNLFMLDMEEGQPNYQFGNVNVNSGSIFHTHGKNTRVVNYRGNLRGAGLANLRLGSGLAFRIREGTSPEYFDLSYVGNIETHAKLHRGPSNLTWKNLGAKVEGKISAFGHNGLMDDPGGVYLGTLNDKA</sequence>
<evidence type="ECO:0008006" key="4">
    <source>
        <dbReference type="Google" id="ProtNLM"/>
    </source>
</evidence>
<feature type="compositionally biased region" description="Low complexity" evidence="1">
    <location>
        <begin position="58"/>
        <end position="73"/>
    </location>
</feature>
<accession>A0A5B8SNX3</accession>
<feature type="region of interest" description="Disordered" evidence="1">
    <location>
        <begin position="46"/>
        <end position="75"/>
    </location>
</feature>
<dbReference type="Proteomes" id="UP000321272">
    <property type="component" value="Chromosome"/>
</dbReference>
<dbReference type="EMBL" id="CP042382">
    <property type="protein sequence ID" value="QEA37767.1"/>
    <property type="molecule type" value="Genomic_DNA"/>
</dbReference>
<reference evidence="2 3" key="1">
    <citation type="submission" date="2019-06" db="EMBL/GenBank/DDBJ databases">
        <title>Genome analyses of bacteria isolated from kimchi.</title>
        <authorList>
            <person name="Lee S."/>
            <person name="Ahn S."/>
            <person name="Roh S."/>
        </authorList>
    </citation>
    <scope>NUCLEOTIDE SEQUENCE [LARGE SCALE GENOMIC DNA]</scope>
    <source>
        <strain evidence="2 3">CBA4606</strain>
    </source>
</reference>
<dbReference type="AlphaFoldDB" id="A0A5B8SNX3"/>
<proteinExistence type="predicted"/>
<gene>
    <name evidence="2" type="ORF">FGL86_00920</name>
</gene>
<organism evidence="2 3">
    <name type="scientific">Pistricoccus aurantiacus</name>
    <dbReference type="NCBI Taxonomy" id="1883414"/>
    <lineage>
        <taxon>Bacteria</taxon>
        <taxon>Pseudomonadati</taxon>
        <taxon>Pseudomonadota</taxon>
        <taxon>Gammaproteobacteria</taxon>
        <taxon>Oceanospirillales</taxon>
        <taxon>Halomonadaceae</taxon>
        <taxon>Pistricoccus</taxon>
    </lineage>
</organism>
<evidence type="ECO:0000313" key="2">
    <source>
        <dbReference type="EMBL" id="QEA37767.1"/>
    </source>
</evidence>
<evidence type="ECO:0000256" key="1">
    <source>
        <dbReference type="SAM" id="MobiDB-lite"/>
    </source>
</evidence>
<dbReference type="RefSeq" id="WP_147182834.1">
    <property type="nucleotide sequence ID" value="NZ_CP042382.1"/>
</dbReference>
<keyword evidence="3" id="KW-1185">Reference proteome</keyword>
<dbReference type="OrthoDB" id="9781031at2"/>
<evidence type="ECO:0000313" key="3">
    <source>
        <dbReference type="Proteomes" id="UP000321272"/>
    </source>
</evidence>
<name>A0A5B8SNX3_9GAMM</name>